<protein>
    <submittedName>
        <fullName evidence="4">ATP-binding cassette domain-containing protein</fullName>
    </submittedName>
</protein>
<dbReference type="InterPro" id="IPR003439">
    <property type="entry name" value="ABC_transporter-like_ATP-bd"/>
</dbReference>
<dbReference type="SUPFAM" id="SSF52540">
    <property type="entry name" value="P-loop containing nucleoside triphosphate hydrolases"/>
    <property type="match status" value="1"/>
</dbReference>
<dbReference type="PANTHER" id="PTHR43158:SF2">
    <property type="entry name" value="SKFA PEPTIDE EXPORT ATP-BINDING PROTEIN SKFE"/>
    <property type="match status" value="1"/>
</dbReference>
<comment type="caution">
    <text evidence="4">The sequence shown here is derived from an EMBL/GenBank/DDBJ whole genome shotgun (WGS) entry which is preliminary data.</text>
</comment>
<proteinExistence type="predicted"/>
<evidence type="ECO:0000259" key="3">
    <source>
        <dbReference type="PROSITE" id="PS50893"/>
    </source>
</evidence>
<dbReference type="OrthoDB" id="2968466at2"/>
<evidence type="ECO:0000313" key="6">
    <source>
        <dbReference type="Proteomes" id="UP000371423"/>
    </source>
</evidence>
<organism evidence="4 7">
    <name type="scientific">Companilactobacillus halodurans</name>
    <dbReference type="NCBI Taxonomy" id="2584183"/>
    <lineage>
        <taxon>Bacteria</taxon>
        <taxon>Bacillati</taxon>
        <taxon>Bacillota</taxon>
        <taxon>Bacilli</taxon>
        <taxon>Lactobacillales</taxon>
        <taxon>Lactobacillaceae</taxon>
        <taxon>Companilactobacillus</taxon>
    </lineage>
</organism>
<feature type="domain" description="ABC transporter" evidence="3">
    <location>
        <begin position="3"/>
        <end position="207"/>
    </location>
</feature>
<evidence type="ECO:0000313" key="4">
    <source>
        <dbReference type="EMBL" id="MQS76355.1"/>
    </source>
</evidence>
<dbReference type="InterPro" id="IPR027417">
    <property type="entry name" value="P-loop_NTPase"/>
</dbReference>
<dbReference type="AlphaFoldDB" id="A0A5P0ZQK5"/>
<keyword evidence="1" id="KW-0547">Nucleotide-binding</keyword>
<dbReference type="Proteomes" id="UP000414364">
    <property type="component" value="Unassembled WGS sequence"/>
</dbReference>
<gene>
    <name evidence="5" type="ORF">FHL05_03635</name>
    <name evidence="4" type="ORF">FHL06_08180</name>
</gene>
<keyword evidence="6" id="KW-1185">Reference proteome</keyword>
<evidence type="ECO:0000313" key="7">
    <source>
        <dbReference type="Proteomes" id="UP000414364"/>
    </source>
</evidence>
<dbReference type="PROSITE" id="PS50893">
    <property type="entry name" value="ABC_TRANSPORTER_2"/>
    <property type="match status" value="1"/>
</dbReference>
<dbReference type="GO" id="GO:0005524">
    <property type="term" value="F:ATP binding"/>
    <property type="evidence" value="ECO:0007669"/>
    <property type="project" value="UniProtKB-KW"/>
</dbReference>
<evidence type="ECO:0000313" key="5">
    <source>
        <dbReference type="EMBL" id="MQS96979.1"/>
    </source>
</evidence>
<dbReference type="InterPro" id="IPR003593">
    <property type="entry name" value="AAA+_ATPase"/>
</dbReference>
<evidence type="ECO:0000256" key="2">
    <source>
        <dbReference type="ARBA" id="ARBA00022840"/>
    </source>
</evidence>
<dbReference type="GO" id="GO:0016887">
    <property type="term" value="F:ATP hydrolysis activity"/>
    <property type="evidence" value="ECO:0007669"/>
    <property type="project" value="InterPro"/>
</dbReference>
<sequence>MIMKIEDFSFNYKSNVIFDRVNFYFEDKQINFVLGENGSGKTTLLDLIADVDSTRPKNFVGFPPPAQIAYLSQGNNFNDELTVNDILKFLPQLTDVNKFKTPAVIKKLKNVKFGDLSGGERRIVLVFINIVIERELYIFDEPETGIDLKQSQEIFVWLRELVERGKTVIITTHKLDNISDIDNVNYIKNEQEVLVDNFLKVKSRMAF</sequence>
<dbReference type="EMBL" id="VDFP01000015">
    <property type="protein sequence ID" value="MQS76355.1"/>
    <property type="molecule type" value="Genomic_DNA"/>
</dbReference>
<dbReference type="Gene3D" id="3.40.50.300">
    <property type="entry name" value="P-loop containing nucleotide triphosphate hydrolases"/>
    <property type="match status" value="1"/>
</dbReference>
<dbReference type="Pfam" id="PF00005">
    <property type="entry name" value="ABC_tran"/>
    <property type="match status" value="1"/>
</dbReference>
<dbReference type="Proteomes" id="UP000371423">
    <property type="component" value="Unassembled WGS sequence"/>
</dbReference>
<dbReference type="EMBL" id="VDFO01000010">
    <property type="protein sequence ID" value="MQS96979.1"/>
    <property type="molecule type" value="Genomic_DNA"/>
</dbReference>
<dbReference type="PANTHER" id="PTHR43158">
    <property type="entry name" value="SKFA PEPTIDE EXPORT ATP-BINDING PROTEIN SKFE"/>
    <property type="match status" value="1"/>
</dbReference>
<keyword evidence="2 4" id="KW-0067">ATP-binding</keyword>
<evidence type="ECO:0000256" key="1">
    <source>
        <dbReference type="ARBA" id="ARBA00022741"/>
    </source>
</evidence>
<reference evidence="6 7" key="1">
    <citation type="journal article" date="2019" name="Syst. Appl. Microbiol.">
        <title>Polyphasic characterization of two novel Lactobacillus spp. isolated from blown salami packages: Description of Lactobacillus halodurans sp. nov. and Lactobacillus salsicarnum sp. nov.</title>
        <authorList>
            <person name="Schuster J.A."/>
            <person name="Klingl A."/>
            <person name="Vogel R.F."/>
            <person name="Ehrmann M.A."/>
        </authorList>
    </citation>
    <scope>NUCLEOTIDE SEQUENCE [LARGE SCALE GENOMIC DNA]</scope>
    <source>
        <strain evidence="5 6">TMW 1.1920</strain>
        <strain evidence="4 7">TMW 1.2172</strain>
    </source>
</reference>
<accession>A0A5P0ZQK5</accession>
<name>A0A5P0ZQK5_9LACO</name>
<dbReference type="SMART" id="SM00382">
    <property type="entry name" value="AAA"/>
    <property type="match status" value="1"/>
</dbReference>